<dbReference type="EMBL" id="JARBDR010000919">
    <property type="protein sequence ID" value="KAJ8300579.1"/>
    <property type="molecule type" value="Genomic_DNA"/>
</dbReference>
<protein>
    <recommendedName>
        <fullName evidence="4">IF rod domain-containing protein</fullName>
    </recommendedName>
</protein>
<evidence type="ECO:0000256" key="2">
    <source>
        <dbReference type="ARBA" id="ARBA00023054"/>
    </source>
</evidence>
<dbReference type="PANTHER" id="PTHR45721">
    <property type="entry name" value="LAMIN DM0-RELATED"/>
    <property type="match status" value="1"/>
</dbReference>
<proteinExistence type="predicted"/>
<evidence type="ECO:0000256" key="3">
    <source>
        <dbReference type="SAM" id="Coils"/>
    </source>
</evidence>
<keyword evidence="2 3" id="KW-0175">Coiled coil</keyword>
<dbReference type="SMART" id="SM01391">
    <property type="entry name" value="Filament"/>
    <property type="match status" value="1"/>
</dbReference>
<dbReference type="PROSITE" id="PS51842">
    <property type="entry name" value="IF_ROD_2"/>
    <property type="match status" value="1"/>
</dbReference>
<reference evidence="5 6" key="1">
    <citation type="submission" date="2022-12" db="EMBL/GenBank/DDBJ databases">
        <title>Chromosome-level genome of Tegillarca granosa.</title>
        <authorList>
            <person name="Kim J."/>
        </authorList>
    </citation>
    <scope>NUCLEOTIDE SEQUENCE [LARGE SCALE GENOMIC DNA]</scope>
    <source>
        <strain evidence="5">Teg-2019</strain>
        <tissue evidence="5">Adductor muscle</tissue>
    </source>
</reference>
<feature type="coiled-coil region" evidence="3">
    <location>
        <begin position="62"/>
        <end position="244"/>
    </location>
</feature>
<evidence type="ECO:0000313" key="6">
    <source>
        <dbReference type="Proteomes" id="UP001217089"/>
    </source>
</evidence>
<dbReference type="Pfam" id="PF00038">
    <property type="entry name" value="Filament"/>
    <property type="match status" value="1"/>
</dbReference>
<dbReference type="Proteomes" id="UP001217089">
    <property type="component" value="Unassembled WGS sequence"/>
</dbReference>
<dbReference type="InterPro" id="IPR036415">
    <property type="entry name" value="Lamin_tail_dom_sf"/>
</dbReference>
<dbReference type="SUPFAM" id="SSF74853">
    <property type="entry name" value="Lamin A/C globular tail domain"/>
    <property type="match status" value="1"/>
</dbReference>
<accession>A0ABQ9E5F8</accession>
<dbReference type="PANTHER" id="PTHR45721:SF12">
    <property type="entry name" value="INTERMEDIATE FILAMENT PROTEIN IFA-1"/>
    <property type="match status" value="1"/>
</dbReference>
<dbReference type="InterPro" id="IPR039008">
    <property type="entry name" value="IF_rod_dom"/>
</dbReference>
<evidence type="ECO:0000259" key="4">
    <source>
        <dbReference type="PROSITE" id="PS51842"/>
    </source>
</evidence>
<sequence>MAAKKGAITQMHTTVINRSQSFRSGNAGVVPGSFSRNSSLRRSIGSYPFAEGAVKSLSHSTVEDVVGTKEKEKQELQSLNSRFASYIEQVRFLQAQNKVLLAENEKLKGQKGFDFSSIKESYQQELESCKQVIEDLSNEKSTFDAKIVGLEEVLDTEKRERDLAEKSLAEQKKLLQQLEAGVVKDNSLLANAKQEVTVLKTKMEGMARQLSDMKTENTKFKTQLQLAIEERDDLRIQYENDSRKWTMDIEAGNVRFEAIMKEIRILEDAKLSLEMEIAVYRKLLDAEETKFKDIIQTQTIESTGEPMLKMQSTDTSNRKLLIKKATHGPVNIAEVSPDGRYVSLKNESEELNFNVQAVESYISFFFGAEYKYIEVYDSGFLLIINLRFFNNVILITQVLFILKLAYGSCPMERSLLTHKYLPRHSHKEY</sequence>
<keyword evidence="1" id="KW-0403">Intermediate filament</keyword>
<evidence type="ECO:0000313" key="5">
    <source>
        <dbReference type="EMBL" id="KAJ8300579.1"/>
    </source>
</evidence>
<dbReference type="Gene3D" id="1.20.5.170">
    <property type="match status" value="1"/>
</dbReference>
<dbReference type="SUPFAM" id="SSF64593">
    <property type="entry name" value="Intermediate filament protein, coiled coil region"/>
    <property type="match status" value="2"/>
</dbReference>
<comment type="caution">
    <text evidence="5">The sequence shown here is derived from an EMBL/GenBank/DDBJ whole genome shotgun (WGS) entry which is preliminary data.</text>
</comment>
<gene>
    <name evidence="5" type="ORF">KUTeg_022098</name>
</gene>
<keyword evidence="6" id="KW-1185">Reference proteome</keyword>
<evidence type="ECO:0000256" key="1">
    <source>
        <dbReference type="ARBA" id="ARBA00022754"/>
    </source>
</evidence>
<name>A0ABQ9E5F8_TEGGR</name>
<organism evidence="5 6">
    <name type="scientific">Tegillarca granosa</name>
    <name type="common">Malaysian cockle</name>
    <name type="synonym">Anadara granosa</name>
    <dbReference type="NCBI Taxonomy" id="220873"/>
    <lineage>
        <taxon>Eukaryota</taxon>
        <taxon>Metazoa</taxon>
        <taxon>Spiralia</taxon>
        <taxon>Lophotrochozoa</taxon>
        <taxon>Mollusca</taxon>
        <taxon>Bivalvia</taxon>
        <taxon>Autobranchia</taxon>
        <taxon>Pteriomorphia</taxon>
        <taxon>Arcoida</taxon>
        <taxon>Arcoidea</taxon>
        <taxon>Arcidae</taxon>
        <taxon>Tegillarca</taxon>
    </lineage>
</organism>
<feature type="domain" description="IF rod" evidence="4">
    <location>
        <begin position="72"/>
        <end position="291"/>
    </location>
</feature>